<sequence length="147" mass="15976">RAAAFPSVKGTFPTRKGGVSIRKGHVPHPQRRHLHALKCLCIAHNAHLLTMDAPLQGDTAAHRRRPYQPPSNPSATQPFCILLVGKPFATNHSARLFIGKFFAGNLFLCLSVGELFAGNLGTRSHTRNGRGGACVPARTSAQRRFHP</sequence>
<dbReference type="AlphaFoldDB" id="G1WF83"/>
<name>G1WF83_9BACT</name>
<organism evidence="2 3">
    <name type="scientific">Segatella oulorum F0390</name>
    <dbReference type="NCBI Taxonomy" id="702438"/>
    <lineage>
        <taxon>Bacteria</taxon>
        <taxon>Pseudomonadati</taxon>
        <taxon>Bacteroidota</taxon>
        <taxon>Bacteroidia</taxon>
        <taxon>Bacteroidales</taxon>
        <taxon>Prevotellaceae</taxon>
        <taxon>Segatella</taxon>
    </lineage>
</organism>
<evidence type="ECO:0000313" key="3">
    <source>
        <dbReference type="Proteomes" id="UP000005141"/>
    </source>
</evidence>
<feature type="region of interest" description="Disordered" evidence="1">
    <location>
        <begin position="125"/>
        <end position="147"/>
    </location>
</feature>
<keyword evidence="3" id="KW-1185">Reference proteome</keyword>
<feature type="non-terminal residue" evidence="2">
    <location>
        <position position="1"/>
    </location>
</feature>
<proteinExistence type="predicted"/>
<accession>G1WF83</accession>
<dbReference type="Proteomes" id="UP000005141">
    <property type="component" value="Unassembled WGS sequence"/>
</dbReference>
<dbReference type="EMBL" id="ADGI01000076">
    <property type="protein sequence ID" value="EGV28474.1"/>
    <property type="molecule type" value="Genomic_DNA"/>
</dbReference>
<reference evidence="2 3" key="1">
    <citation type="submission" date="2011-07" db="EMBL/GenBank/DDBJ databases">
        <title>The Genome Sequence of Prevotella oulorum F0390.</title>
        <authorList>
            <consortium name="The Broad Institute Genome Sequencing Platform"/>
            <consortium name="The Broad Institute Genome Sequencing Center for Infectious Disease"/>
            <person name="Earl A."/>
            <person name="Ward D."/>
            <person name="Feldgarden M."/>
            <person name="Gevers D."/>
            <person name="Izard J."/>
            <person name="Ganesan A."/>
            <person name="Baranova O.V."/>
            <person name="Blanton J.M."/>
            <person name="Tanner A.C."/>
            <person name="Dewhirst F.E."/>
            <person name="Young S.K."/>
            <person name="Zeng Q."/>
            <person name="Gargeya S."/>
            <person name="Fitzgerald M."/>
            <person name="Haas B."/>
            <person name="Abouelleil A."/>
            <person name="Alvarado L."/>
            <person name="Arachchi H.M."/>
            <person name="Berlin A."/>
            <person name="Brown A."/>
            <person name="Chapman S.B."/>
            <person name="Chen Z."/>
            <person name="Dunbar C."/>
            <person name="Freedman E."/>
            <person name="Gearin G."/>
            <person name="Gellesch M."/>
            <person name="Goldberg J."/>
            <person name="Griggs A."/>
            <person name="Gujja S."/>
            <person name="Heiman D."/>
            <person name="Howarth C."/>
            <person name="Larson L."/>
            <person name="Lui A."/>
            <person name="MacDonald P.J.P."/>
            <person name="Mehta T."/>
            <person name="Montmayeur A."/>
            <person name="Murphy C."/>
            <person name="Neiman D."/>
            <person name="Pearson M."/>
            <person name="Priest M."/>
            <person name="Roberts A."/>
            <person name="Saif S."/>
            <person name="Shea T."/>
            <person name="Shenoy N."/>
            <person name="Sisk P."/>
            <person name="Stolte C."/>
            <person name="Sykes S."/>
            <person name="Wortman J."/>
            <person name="Nusbaum C."/>
            <person name="Birren B."/>
        </authorList>
    </citation>
    <scope>NUCLEOTIDE SEQUENCE [LARGE SCALE GENOMIC DNA]</scope>
    <source>
        <strain evidence="2 3">F0390</strain>
    </source>
</reference>
<protein>
    <submittedName>
        <fullName evidence="2">Uncharacterized protein</fullName>
    </submittedName>
</protein>
<evidence type="ECO:0000313" key="2">
    <source>
        <dbReference type="EMBL" id="EGV28474.1"/>
    </source>
</evidence>
<gene>
    <name evidence="2" type="ORF">HMPREF9431_02484</name>
</gene>
<dbReference type="HOGENOM" id="CLU_1762709_0_0_10"/>
<evidence type="ECO:0000256" key="1">
    <source>
        <dbReference type="SAM" id="MobiDB-lite"/>
    </source>
</evidence>
<comment type="caution">
    <text evidence="2">The sequence shown here is derived from an EMBL/GenBank/DDBJ whole genome shotgun (WGS) entry which is preliminary data.</text>
</comment>